<dbReference type="EMBL" id="CP002584">
    <property type="protein sequence ID" value="ADZ81451.1"/>
    <property type="molecule type" value="Genomic_DNA"/>
</dbReference>
<dbReference type="KEGG" id="shg:Sph21_4946"/>
<proteinExistence type="predicted"/>
<dbReference type="AlphaFoldDB" id="F4C9R6"/>
<accession>F4C9R6</accession>
<sequence>MSYVKILEDTLVFIKLKNEFQFAFFNRSQKNWLVDNIGLSYMQKKSLAKKAIYEEKKRTKERRR</sequence>
<gene>
    <name evidence="1" type="ordered locus">Sph21_4946</name>
</gene>
<organism evidence="1">
    <name type="scientific">Sphingobacterium sp. (strain 21)</name>
    <dbReference type="NCBI Taxonomy" id="743722"/>
    <lineage>
        <taxon>Bacteria</taxon>
        <taxon>Pseudomonadati</taxon>
        <taxon>Bacteroidota</taxon>
        <taxon>Sphingobacteriia</taxon>
        <taxon>Sphingobacteriales</taxon>
        <taxon>Sphingobacteriaceae</taxon>
        <taxon>Sphingobacterium</taxon>
    </lineage>
</organism>
<name>F4C9R6_SPHS2</name>
<protein>
    <submittedName>
        <fullName evidence="1">Uncharacterized protein</fullName>
    </submittedName>
</protein>
<reference evidence="1" key="1">
    <citation type="submission" date="2011-03" db="EMBL/GenBank/DDBJ databases">
        <title>Complete sequence of Sphingobacterium sp. 21.</title>
        <authorList>
            <consortium name="US DOE Joint Genome Institute"/>
            <person name="Lucas S."/>
            <person name="Copeland A."/>
            <person name="Lapidus A."/>
            <person name="Cheng J.-F."/>
            <person name="Goodwin L."/>
            <person name="Pitluck S."/>
            <person name="Davenport K."/>
            <person name="Detter J.C."/>
            <person name="Han C."/>
            <person name="Tapia R."/>
            <person name="Land M."/>
            <person name="Hauser L."/>
            <person name="Kyrpides N."/>
            <person name="Ivanova N."/>
            <person name="Ovchinnikova G."/>
            <person name="Pagani I."/>
            <person name="Siebers A.K."/>
            <person name="Allgaier M."/>
            <person name="Thelen M.P."/>
            <person name="Hugenholtz P."/>
            <person name="Woyke T."/>
        </authorList>
    </citation>
    <scope>NUCLEOTIDE SEQUENCE</scope>
    <source>
        <strain evidence="1">21</strain>
    </source>
</reference>
<dbReference type="STRING" id="743722.Sph21_4946"/>
<evidence type="ECO:0000313" key="1">
    <source>
        <dbReference type="EMBL" id="ADZ81451.1"/>
    </source>
</evidence>
<dbReference type="HOGENOM" id="CLU_2865521_0_0_10"/>